<sequence length="162" mass="19530">MRCIVMTMNIHSANKILSGLQECEIRRLYRLTYDPWDKVYVYIHNPYNMVIGEFIARNIYLIKDIHDLNCIEEKCIGLLKDKKYLKSLNTNFYTNSKFIVIEIGERKKYRVPVKLRYLRELIYDFHPPINYRILDIDACKILEKIINKLNESCETHHTHYLI</sequence>
<proteinExistence type="predicted"/>
<evidence type="ECO:0000313" key="1">
    <source>
        <dbReference type="EMBL" id="ADM27228.1"/>
    </source>
</evidence>
<organism evidence="1 2">
    <name type="scientific">Ignisphaera aggregans (strain DSM 17230 / JCM 13409 / AQ1.S1)</name>
    <dbReference type="NCBI Taxonomy" id="583356"/>
    <lineage>
        <taxon>Archaea</taxon>
        <taxon>Thermoproteota</taxon>
        <taxon>Thermoprotei</taxon>
        <taxon>Desulfurococcales</taxon>
        <taxon>Desulfurococcaceae</taxon>
        <taxon>Ignisphaera</taxon>
    </lineage>
</organism>
<reference evidence="1 2" key="1">
    <citation type="journal article" date="2010" name="Stand. Genomic Sci.">
        <title>Complete genome sequence of Ignisphaera aggregans type strain (AQ1.S1).</title>
        <authorList>
            <person name="Goker M."/>
            <person name="Held B."/>
            <person name="Lapidus A."/>
            <person name="Nolan M."/>
            <person name="Spring S."/>
            <person name="Yasawong M."/>
            <person name="Lucas S."/>
            <person name="Glavina Del Rio T."/>
            <person name="Tice H."/>
            <person name="Cheng J.F."/>
            <person name="Goodwin L."/>
            <person name="Tapia R."/>
            <person name="Pitluck S."/>
            <person name="Liolios K."/>
            <person name="Ivanova N."/>
            <person name="Mavromatis K."/>
            <person name="Mikhailova N."/>
            <person name="Pati A."/>
            <person name="Chen A."/>
            <person name="Palaniappan K."/>
            <person name="Brambilla E."/>
            <person name="Land M."/>
            <person name="Hauser L."/>
            <person name="Chang Y.J."/>
            <person name="Jeffries C.D."/>
            <person name="Brettin T."/>
            <person name="Detter J.C."/>
            <person name="Han C."/>
            <person name="Rohde M."/>
            <person name="Sikorski J."/>
            <person name="Woyke T."/>
            <person name="Bristow J."/>
            <person name="Eisen J.A."/>
            <person name="Markowitz V."/>
            <person name="Hugenholtz P."/>
            <person name="Kyrpides N.C."/>
            <person name="Klenk H.P."/>
        </authorList>
    </citation>
    <scope>NUCLEOTIDE SEQUENCE [LARGE SCALE GENOMIC DNA]</scope>
    <source>
        <strain evidence="2">DSM 17230 / JCM 13409 / AQ1.S1</strain>
    </source>
</reference>
<protein>
    <submittedName>
        <fullName evidence="1">Uncharacterized protein</fullName>
    </submittedName>
</protein>
<dbReference type="STRING" id="583356.Igag_0388"/>
<keyword evidence="2" id="KW-1185">Reference proteome</keyword>
<accession>E0SR79</accession>
<dbReference type="HOGENOM" id="CLU_1631626_0_0_2"/>
<name>E0SR79_IGNAA</name>
<dbReference type="Proteomes" id="UP000001304">
    <property type="component" value="Chromosome"/>
</dbReference>
<dbReference type="AlphaFoldDB" id="E0SR79"/>
<dbReference type="EMBL" id="CP002098">
    <property type="protein sequence ID" value="ADM27228.1"/>
    <property type="molecule type" value="Genomic_DNA"/>
</dbReference>
<dbReference type="KEGG" id="iag:Igag_0388"/>
<gene>
    <name evidence="1" type="ordered locus">Igag_0388</name>
</gene>
<evidence type="ECO:0000313" key="2">
    <source>
        <dbReference type="Proteomes" id="UP000001304"/>
    </source>
</evidence>
<dbReference type="BioCyc" id="IAGG583356:GHAH-392-MONOMER"/>